<dbReference type="WBParaSite" id="HPBE_0000625001-mRNA-1">
    <property type="protein sequence ID" value="HPBE_0000625001-mRNA-1"/>
    <property type="gene ID" value="HPBE_0000625001"/>
</dbReference>
<sequence length="81" mass="8635">MHTIMIVVVGVCVIVAAAESAINSRSRRTTVAVVTVAAAAATAWRVERTAARLHSSRGLHGVTTRERWRGTSTFAEESKAS</sequence>
<reference evidence="4" key="2">
    <citation type="submission" date="2019-09" db="UniProtKB">
        <authorList>
            <consortium name="WormBaseParasite"/>
        </authorList>
    </citation>
    <scope>IDENTIFICATION</scope>
</reference>
<evidence type="ECO:0000313" key="4">
    <source>
        <dbReference type="WBParaSite" id="HPBE_0000625001-mRNA-1"/>
    </source>
</evidence>
<proteinExistence type="predicted"/>
<feature type="chain" id="PRO_5044551417" evidence="1">
    <location>
        <begin position="21"/>
        <end position="81"/>
    </location>
</feature>
<feature type="signal peptide" evidence="1">
    <location>
        <begin position="1"/>
        <end position="20"/>
    </location>
</feature>
<name>A0A183FHJ3_HELPZ</name>
<gene>
    <name evidence="2" type="ORF">HPBE_LOCUS6251</name>
</gene>
<evidence type="ECO:0000313" key="3">
    <source>
        <dbReference type="Proteomes" id="UP000050761"/>
    </source>
</evidence>
<evidence type="ECO:0000256" key="1">
    <source>
        <dbReference type="SAM" id="SignalP"/>
    </source>
</evidence>
<keyword evidence="1" id="KW-0732">Signal</keyword>
<dbReference type="Proteomes" id="UP000050761">
    <property type="component" value="Unassembled WGS sequence"/>
</dbReference>
<accession>A0A3P8B6Q1</accession>
<dbReference type="EMBL" id="UZAH01025626">
    <property type="protein sequence ID" value="VDO67542.1"/>
    <property type="molecule type" value="Genomic_DNA"/>
</dbReference>
<dbReference type="AlphaFoldDB" id="A0A183FHJ3"/>
<accession>A0A183FHJ3</accession>
<protein>
    <submittedName>
        <fullName evidence="4">Secreted peptide</fullName>
    </submittedName>
</protein>
<keyword evidence="3" id="KW-1185">Reference proteome</keyword>
<organism evidence="3 4">
    <name type="scientific">Heligmosomoides polygyrus</name>
    <name type="common">Parasitic roundworm</name>
    <dbReference type="NCBI Taxonomy" id="6339"/>
    <lineage>
        <taxon>Eukaryota</taxon>
        <taxon>Metazoa</taxon>
        <taxon>Ecdysozoa</taxon>
        <taxon>Nematoda</taxon>
        <taxon>Chromadorea</taxon>
        <taxon>Rhabditida</taxon>
        <taxon>Rhabditina</taxon>
        <taxon>Rhabditomorpha</taxon>
        <taxon>Strongyloidea</taxon>
        <taxon>Heligmosomidae</taxon>
        <taxon>Heligmosomoides</taxon>
    </lineage>
</organism>
<reference evidence="2 3" key="1">
    <citation type="submission" date="2018-11" db="EMBL/GenBank/DDBJ databases">
        <authorList>
            <consortium name="Pathogen Informatics"/>
        </authorList>
    </citation>
    <scope>NUCLEOTIDE SEQUENCE [LARGE SCALE GENOMIC DNA]</scope>
</reference>
<evidence type="ECO:0000313" key="2">
    <source>
        <dbReference type="EMBL" id="VDO67542.1"/>
    </source>
</evidence>